<proteinExistence type="inferred from homology"/>
<evidence type="ECO:0000256" key="3">
    <source>
        <dbReference type="ARBA" id="ARBA00022519"/>
    </source>
</evidence>
<evidence type="ECO:0000256" key="5">
    <source>
        <dbReference type="ARBA" id="ARBA00022989"/>
    </source>
</evidence>
<dbReference type="InterPro" id="IPR050539">
    <property type="entry name" value="ThrE_Dicarb/AminoAcid_Exp"/>
</dbReference>
<dbReference type="Pfam" id="PF12821">
    <property type="entry name" value="ThrE_2"/>
    <property type="match status" value="1"/>
</dbReference>
<organism evidence="10 11">
    <name type="scientific">Termitidicoccus mucosus</name>
    <dbReference type="NCBI Taxonomy" id="1184151"/>
    <lineage>
        <taxon>Bacteria</taxon>
        <taxon>Pseudomonadati</taxon>
        <taxon>Verrucomicrobiota</taxon>
        <taxon>Opitutia</taxon>
        <taxon>Opitutales</taxon>
        <taxon>Opitutaceae</taxon>
        <taxon>Termitidicoccus</taxon>
    </lineage>
</organism>
<evidence type="ECO:0000313" key="11">
    <source>
        <dbReference type="Proteomes" id="UP000078486"/>
    </source>
</evidence>
<feature type="transmembrane region" description="Helical" evidence="8">
    <location>
        <begin position="6"/>
        <end position="24"/>
    </location>
</feature>
<evidence type="ECO:0000256" key="1">
    <source>
        <dbReference type="ARBA" id="ARBA00004651"/>
    </source>
</evidence>
<feature type="transmembrane region" description="Helical" evidence="8">
    <location>
        <begin position="55"/>
        <end position="75"/>
    </location>
</feature>
<evidence type="ECO:0000313" key="10">
    <source>
        <dbReference type="EMBL" id="OAM90631.1"/>
    </source>
</evidence>
<reference evidence="10 11" key="1">
    <citation type="submission" date="2016-01" db="EMBL/GenBank/DDBJ databases">
        <title>High potential of lignocellulose degradation of a new Verrucomicrobia species.</title>
        <authorList>
            <person name="Wang Y."/>
            <person name="Shi Y."/>
            <person name="Qiu Z."/>
            <person name="Liu S."/>
            <person name="Yang H."/>
        </authorList>
    </citation>
    <scope>NUCLEOTIDE SEQUENCE [LARGE SCALE GENOMIC DNA]</scope>
    <source>
        <strain evidence="10 11">TSB47</strain>
    </source>
</reference>
<accession>A0A178ILT7</accession>
<dbReference type="EMBL" id="LRRQ01000053">
    <property type="protein sequence ID" value="OAM90631.1"/>
    <property type="molecule type" value="Genomic_DNA"/>
</dbReference>
<feature type="transmembrane region" description="Helical" evidence="8">
    <location>
        <begin position="31"/>
        <end position="49"/>
    </location>
</feature>
<dbReference type="GO" id="GO:0015744">
    <property type="term" value="P:succinate transport"/>
    <property type="evidence" value="ECO:0007669"/>
    <property type="project" value="TreeGrafter"/>
</dbReference>
<keyword evidence="6 8" id="KW-0472">Membrane</keyword>
<evidence type="ECO:0000256" key="2">
    <source>
        <dbReference type="ARBA" id="ARBA00022475"/>
    </source>
</evidence>
<dbReference type="PANTHER" id="PTHR34390">
    <property type="entry name" value="UPF0442 PROTEIN YJJB-RELATED"/>
    <property type="match status" value="1"/>
</dbReference>
<protein>
    <recommendedName>
        <fullName evidence="9">Threonine/Serine exporter ThrE domain-containing protein</fullName>
    </recommendedName>
</protein>
<keyword evidence="11" id="KW-1185">Reference proteome</keyword>
<dbReference type="AlphaFoldDB" id="A0A178ILT7"/>
<evidence type="ECO:0000259" key="9">
    <source>
        <dbReference type="Pfam" id="PF12821"/>
    </source>
</evidence>
<dbReference type="Proteomes" id="UP000078486">
    <property type="component" value="Unassembled WGS sequence"/>
</dbReference>
<evidence type="ECO:0000256" key="4">
    <source>
        <dbReference type="ARBA" id="ARBA00022692"/>
    </source>
</evidence>
<name>A0A178ILT7_9BACT</name>
<feature type="transmembrane region" description="Helical" evidence="8">
    <location>
        <begin position="87"/>
        <end position="106"/>
    </location>
</feature>
<evidence type="ECO:0000256" key="7">
    <source>
        <dbReference type="ARBA" id="ARBA00034125"/>
    </source>
</evidence>
<comment type="similarity">
    <text evidence="7">Belongs to the ThrE exporter (TC 2.A.79) family.</text>
</comment>
<dbReference type="RefSeq" id="WP_068769433.1">
    <property type="nucleotide sequence ID" value="NZ_CP109796.1"/>
</dbReference>
<evidence type="ECO:0000256" key="8">
    <source>
        <dbReference type="SAM" id="Phobius"/>
    </source>
</evidence>
<sequence length="154" mass="16253">MNLLLALLEDMALASVPAVGFAMVFTVPRRVLVFCALGGAIGHGLRFLLMKAGVPVEWGTLAAAVTVSTFGILMARKLRAHPKVFTVASMIPMIPGVPLFTALLALQEMNHQGVTPELLAVALNNAVRASFIIGAIALGLAMPGLLVFRRKPIV</sequence>
<keyword evidence="3" id="KW-0997">Cell inner membrane</keyword>
<dbReference type="GO" id="GO:0005886">
    <property type="term" value="C:plasma membrane"/>
    <property type="evidence" value="ECO:0007669"/>
    <property type="project" value="UniProtKB-SubCell"/>
</dbReference>
<keyword evidence="4 8" id="KW-0812">Transmembrane</keyword>
<dbReference type="OrthoDB" id="9810047at2"/>
<dbReference type="InterPro" id="IPR024528">
    <property type="entry name" value="ThrE_2"/>
</dbReference>
<gene>
    <name evidence="10" type="ORF">AW736_06800</name>
</gene>
<evidence type="ECO:0000256" key="6">
    <source>
        <dbReference type="ARBA" id="ARBA00023136"/>
    </source>
</evidence>
<comment type="subcellular location">
    <subcellularLocation>
        <location evidence="1">Cell membrane</location>
        <topology evidence="1">Multi-pass membrane protein</topology>
    </subcellularLocation>
</comment>
<feature type="domain" description="Threonine/Serine exporter ThrE" evidence="9">
    <location>
        <begin position="11"/>
        <end position="144"/>
    </location>
</feature>
<dbReference type="STRING" id="1184151.AW736_06800"/>
<dbReference type="PANTHER" id="PTHR34390:SF1">
    <property type="entry name" value="SUCCINATE TRANSPORTER SUBUNIT YJJB-RELATED"/>
    <property type="match status" value="1"/>
</dbReference>
<keyword evidence="5 8" id="KW-1133">Transmembrane helix</keyword>
<comment type="caution">
    <text evidence="10">The sequence shown here is derived from an EMBL/GenBank/DDBJ whole genome shotgun (WGS) entry which is preliminary data.</text>
</comment>
<keyword evidence="2" id="KW-1003">Cell membrane</keyword>
<feature type="transmembrane region" description="Helical" evidence="8">
    <location>
        <begin position="126"/>
        <end position="148"/>
    </location>
</feature>